<evidence type="ECO:0000313" key="2">
    <source>
        <dbReference type="EMBL" id="MBF6022855.1"/>
    </source>
</evidence>
<evidence type="ECO:0008006" key="4">
    <source>
        <dbReference type="Google" id="ProtNLM"/>
    </source>
</evidence>
<accession>A0ABS0B2Z1</accession>
<organism evidence="2 3">
    <name type="scientific">Lysobacter niastensis</name>
    <dbReference type="NCBI Taxonomy" id="380629"/>
    <lineage>
        <taxon>Bacteria</taxon>
        <taxon>Pseudomonadati</taxon>
        <taxon>Pseudomonadota</taxon>
        <taxon>Gammaproteobacteria</taxon>
        <taxon>Lysobacterales</taxon>
        <taxon>Lysobacteraceae</taxon>
        <taxon>Lysobacter</taxon>
    </lineage>
</organism>
<keyword evidence="3" id="KW-1185">Reference proteome</keyword>
<evidence type="ECO:0000313" key="3">
    <source>
        <dbReference type="Proteomes" id="UP001429984"/>
    </source>
</evidence>
<keyword evidence="1" id="KW-1133">Transmembrane helix</keyword>
<keyword evidence="1" id="KW-0812">Transmembrane</keyword>
<name>A0ABS0B2Z1_9GAMM</name>
<reference evidence="2 3" key="1">
    <citation type="submission" date="2020-11" db="EMBL/GenBank/DDBJ databases">
        <title>Draft Genome Sequence and Secondary Metabolite Biosynthetic Potential of the Lysobacter niastensis Type strain DSM 18481.</title>
        <authorList>
            <person name="Turrini P."/>
            <person name="Artuso I."/>
            <person name="Tescari M."/>
            <person name="Lugli G.A."/>
            <person name="Frangipani E."/>
            <person name="Ventura M."/>
            <person name="Visca P."/>
        </authorList>
    </citation>
    <scope>NUCLEOTIDE SEQUENCE [LARGE SCALE GENOMIC DNA]</scope>
    <source>
        <strain evidence="2 3">DSM 18481</strain>
    </source>
</reference>
<proteinExistence type="predicted"/>
<keyword evidence="1" id="KW-0472">Membrane</keyword>
<protein>
    <recommendedName>
        <fullName evidence="4">DUF2167 domain-containing protein</fullName>
    </recommendedName>
</protein>
<dbReference type="RefSeq" id="WP_194929434.1">
    <property type="nucleotide sequence ID" value="NZ_JADLZT010000001.1"/>
</dbReference>
<dbReference type="EMBL" id="JADLZT010000001">
    <property type="protein sequence ID" value="MBF6022855.1"/>
    <property type="molecule type" value="Genomic_DNA"/>
</dbReference>
<dbReference type="Proteomes" id="UP001429984">
    <property type="component" value="Unassembled WGS sequence"/>
</dbReference>
<comment type="caution">
    <text evidence="2">The sequence shown here is derived from an EMBL/GenBank/DDBJ whole genome shotgun (WGS) entry which is preliminary data.</text>
</comment>
<sequence>MAITPMIFIVPGSFAMSLSSDSRGVSKTISLDGKIEDKVGGLHEIVRTPEGRDLSSIPWEIVIHQGESRAAIAQENDCLGFASYHEPLEAKYDIPACAECFTAWLYLPRDRHDEVTTTITRGHKIRRITLAIEGIEYGFAPRGSEKIWDVENTPEVKVAEFSITFGSLSDEGDVESDDEYSIAASPVTQEAITSLENRVMGAFDGLRKSLNWIVWTAILIAAIALLK</sequence>
<feature type="transmembrane region" description="Helical" evidence="1">
    <location>
        <begin position="209"/>
        <end position="226"/>
    </location>
</feature>
<evidence type="ECO:0000256" key="1">
    <source>
        <dbReference type="SAM" id="Phobius"/>
    </source>
</evidence>
<gene>
    <name evidence="2" type="ORF">IU514_02320</name>
</gene>